<keyword evidence="2" id="KW-1185">Reference proteome</keyword>
<accession>A0ACA9LNB6</accession>
<dbReference type="EMBL" id="CAJVPW010004198">
    <property type="protein sequence ID" value="CAG8536409.1"/>
    <property type="molecule type" value="Genomic_DNA"/>
</dbReference>
<name>A0ACA9LNB6_9GLOM</name>
<reference evidence="1" key="1">
    <citation type="submission" date="2021-06" db="EMBL/GenBank/DDBJ databases">
        <authorList>
            <person name="Kallberg Y."/>
            <person name="Tangrot J."/>
            <person name="Rosling A."/>
        </authorList>
    </citation>
    <scope>NUCLEOTIDE SEQUENCE</scope>
    <source>
        <strain evidence="1">28 12/20/2015</strain>
    </source>
</reference>
<sequence>MKVSCLDTVNGAFVEDVEDELQIMLKSLLNDVEFSNIIELWRIHHIDGLLHHKNIVTLLSDKTHISRWYKDSIVTQLDINLKSLPFQKLEHNKIIHHTTPLRNQFGIAFSISKTAINIALETNSDEKLIRMLKNFITIKWQGCEDSSCNANNSCDNTNESVMKNGKSDEVVPLQRQLINQITDPKVVKIHGALSKKRIKSITELSDRKVKNQETSNGETSSKA</sequence>
<evidence type="ECO:0000313" key="1">
    <source>
        <dbReference type="EMBL" id="CAG8536409.1"/>
    </source>
</evidence>
<proteinExistence type="predicted"/>
<comment type="caution">
    <text evidence="1">The sequence shown here is derived from an EMBL/GenBank/DDBJ whole genome shotgun (WGS) entry which is preliminary data.</text>
</comment>
<dbReference type="Proteomes" id="UP000789366">
    <property type="component" value="Unassembled WGS sequence"/>
</dbReference>
<organism evidence="1 2">
    <name type="scientific">Cetraspora pellucida</name>
    <dbReference type="NCBI Taxonomy" id="1433469"/>
    <lineage>
        <taxon>Eukaryota</taxon>
        <taxon>Fungi</taxon>
        <taxon>Fungi incertae sedis</taxon>
        <taxon>Mucoromycota</taxon>
        <taxon>Glomeromycotina</taxon>
        <taxon>Glomeromycetes</taxon>
        <taxon>Diversisporales</taxon>
        <taxon>Gigasporaceae</taxon>
        <taxon>Cetraspora</taxon>
    </lineage>
</organism>
<gene>
    <name evidence="1" type="ORF">SPELUC_LOCUS4600</name>
</gene>
<protein>
    <submittedName>
        <fullName evidence="1">16810_t:CDS:1</fullName>
    </submittedName>
</protein>
<evidence type="ECO:0000313" key="2">
    <source>
        <dbReference type="Proteomes" id="UP000789366"/>
    </source>
</evidence>